<sequence length="260" mass="30550">MNYFIEGLQGSGKSTVVQKLAEARPGYTAVREGDYSPVELAWCAYTDESKYREILTKYPDLRSAIEEKTFAEGNKRIICYTQVRTDNHAFYQDLEQYEIYNGRVSFENFKTIVLDRYRQWNTDRMIFECSLLQNTVEDMILFRCFSDEEIIGFYRLARKALEGKDYRIVYLNAEDVSGNLSVIRKERSDENGNELWFPLMLQYFNDSPYAKKKGLEGEEALIRHFIHRRDLELRICKEIFPDKSVILTSKAYTDEDIAGL</sequence>
<organism evidence="1 2">
    <name type="scientific">Aristaeella lactis</name>
    <dbReference type="NCBI Taxonomy" id="3046383"/>
    <lineage>
        <taxon>Bacteria</taxon>
        <taxon>Bacillati</taxon>
        <taxon>Bacillota</taxon>
        <taxon>Clostridia</taxon>
        <taxon>Eubacteriales</taxon>
        <taxon>Aristaeellaceae</taxon>
        <taxon>Aristaeella</taxon>
    </lineage>
</organism>
<proteinExistence type="predicted"/>
<accession>A0AC61PP61</accession>
<reference evidence="1" key="1">
    <citation type="submission" date="2017-04" db="EMBL/GenBank/DDBJ databases">
        <authorList>
            <person name="Varghese N."/>
            <person name="Submissions S."/>
        </authorList>
    </citation>
    <scope>NUCLEOTIDE SEQUENCE</scope>
    <source>
        <strain evidence="1">WTE2008</strain>
    </source>
</reference>
<keyword evidence="2" id="KW-1185">Reference proteome</keyword>
<gene>
    <name evidence="1" type="ORF">SAMN06297397_2617</name>
</gene>
<evidence type="ECO:0000313" key="1">
    <source>
        <dbReference type="EMBL" id="SMC80758.1"/>
    </source>
</evidence>
<comment type="caution">
    <text evidence="1">The sequence shown here is derived from an EMBL/GenBank/DDBJ whole genome shotgun (WGS) entry which is preliminary data.</text>
</comment>
<protein>
    <submittedName>
        <fullName evidence="1">Uncharacterized protein</fullName>
    </submittedName>
</protein>
<evidence type="ECO:0000313" key="2">
    <source>
        <dbReference type="Proteomes" id="UP000192328"/>
    </source>
</evidence>
<name>A0AC61PP61_9FIRM</name>
<dbReference type="EMBL" id="FWXZ01000006">
    <property type="protein sequence ID" value="SMC80758.1"/>
    <property type="molecule type" value="Genomic_DNA"/>
</dbReference>
<dbReference type="Proteomes" id="UP000192328">
    <property type="component" value="Unassembled WGS sequence"/>
</dbReference>